<dbReference type="Proteomes" id="UP001652628">
    <property type="component" value="Chromosome 3"/>
</dbReference>
<dbReference type="SUPFAM" id="SSF103473">
    <property type="entry name" value="MFS general substrate transporter"/>
    <property type="match status" value="1"/>
</dbReference>
<dbReference type="InterPro" id="IPR001958">
    <property type="entry name" value="Tet-R_TetA/multi-R_MdtG-like"/>
</dbReference>
<evidence type="ECO:0000259" key="7">
    <source>
        <dbReference type="PROSITE" id="PS50850"/>
    </source>
</evidence>
<sequence length="514" mass="55836">MAQLKFLSPLVKILVKSSGIGKASVWHAVIVTFMHYFAWGLLTVPFIEKITEYFGNHVLLVDGLVYGARGILGFVTTPVMGAISDFRGRKVVMLLAVATTFSPIPFMMLKSWWFFAILTVSSVCGSTYSSSLAYVADVTSVEDRSRGYGIVAASFGAGIAFSPLLGNFLMSSYGAASVILLATMIGLINIAFIIFGVPESLVLKENSLDLEEMNDSRNKEGRNQRIEDEENGKVTINLKEKKQILNGEAKYNIDFQKNNPNLKPCDNELPQNDIIHTEKDINDNSSPSTTHLWAVLRKSSKDKNLLVIYLITFLSICAFAGVDSTAPVYLTTNMGFAYKEVSVMLGLLSVVAITSNLLLGYLIKLVGAKGSIRLGLFLLLSQLLCFAFGTTKWMYWISSIFAALATTIPAANNAVASIYASPEHQGAVLGIISGIECLSEGVGPAFFGVLFHFSQNNSTNTQPEKTPIPAPFLISAIGVVAAIILTRLIKKETLKSEPKVYKNSDGVSDPKSDD</sequence>
<proteinExistence type="predicted"/>
<dbReference type="GO" id="GO:0016020">
    <property type="term" value="C:membrane"/>
    <property type="evidence" value="ECO:0007669"/>
    <property type="project" value="UniProtKB-SubCell"/>
</dbReference>
<reference evidence="9" key="1">
    <citation type="submission" date="2025-08" db="UniProtKB">
        <authorList>
            <consortium name="RefSeq"/>
        </authorList>
    </citation>
    <scope>IDENTIFICATION</scope>
</reference>
<feature type="transmembrane region" description="Helical" evidence="6">
    <location>
        <begin position="148"/>
        <end position="169"/>
    </location>
</feature>
<name>A0AB40A633_DROSZ</name>
<evidence type="ECO:0000256" key="3">
    <source>
        <dbReference type="ARBA" id="ARBA00022692"/>
    </source>
</evidence>
<evidence type="ECO:0000256" key="5">
    <source>
        <dbReference type="ARBA" id="ARBA00023136"/>
    </source>
</evidence>
<keyword evidence="8" id="KW-1185">Reference proteome</keyword>
<dbReference type="InterPro" id="IPR011701">
    <property type="entry name" value="MFS"/>
</dbReference>
<organism evidence="8 9">
    <name type="scientific">Drosophila suzukii</name>
    <name type="common">Spotted-wing drosophila fruit fly</name>
    <dbReference type="NCBI Taxonomy" id="28584"/>
    <lineage>
        <taxon>Eukaryota</taxon>
        <taxon>Metazoa</taxon>
        <taxon>Ecdysozoa</taxon>
        <taxon>Arthropoda</taxon>
        <taxon>Hexapoda</taxon>
        <taxon>Insecta</taxon>
        <taxon>Pterygota</taxon>
        <taxon>Neoptera</taxon>
        <taxon>Endopterygota</taxon>
        <taxon>Diptera</taxon>
        <taxon>Brachycera</taxon>
        <taxon>Muscomorpha</taxon>
        <taxon>Ephydroidea</taxon>
        <taxon>Drosophilidae</taxon>
        <taxon>Drosophila</taxon>
        <taxon>Sophophora</taxon>
    </lineage>
</organism>
<dbReference type="GeneID" id="108013146"/>
<feature type="transmembrane region" description="Helical" evidence="6">
    <location>
        <begin position="470"/>
        <end position="489"/>
    </location>
</feature>
<keyword evidence="2" id="KW-0813">Transport</keyword>
<keyword evidence="5 6" id="KW-0472">Membrane</keyword>
<dbReference type="Pfam" id="PF07690">
    <property type="entry name" value="MFS_1"/>
    <property type="match status" value="1"/>
</dbReference>
<dbReference type="PROSITE" id="PS50850">
    <property type="entry name" value="MFS"/>
    <property type="match status" value="1"/>
</dbReference>
<dbReference type="GO" id="GO:0022857">
    <property type="term" value="F:transmembrane transporter activity"/>
    <property type="evidence" value="ECO:0007669"/>
    <property type="project" value="InterPro"/>
</dbReference>
<feature type="transmembrane region" description="Helical" evidence="6">
    <location>
        <begin position="175"/>
        <end position="197"/>
    </location>
</feature>
<feature type="transmembrane region" description="Helical" evidence="6">
    <location>
        <begin position="114"/>
        <end position="136"/>
    </location>
</feature>
<evidence type="ECO:0000256" key="2">
    <source>
        <dbReference type="ARBA" id="ARBA00022448"/>
    </source>
</evidence>
<keyword evidence="4 6" id="KW-1133">Transmembrane helix</keyword>
<evidence type="ECO:0000313" key="9">
    <source>
        <dbReference type="RefSeq" id="XP_036672232.2"/>
    </source>
</evidence>
<accession>A0AB40A633</accession>
<dbReference type="PRINTS" id="PR01035">
    <property type="entry name" value="TCRTETA"/>
</dbReference>
<feature type="transmembrane region" description="Helical" evidence="6">
    <location>
        <begin position="59"/>
        <end position="79"/>
    </location>
</feature>
<feature type="transmembrane region" description="Helical" evidence="6">
    <location>
        <begin position="342"/>
        <end position="363"/>
    </location>
</feature>
<dbReference type="PANTHER" id="PTHR23504:SF1">
    <property type="entry name" value="GH21943P-RELATED"/>
    <property type="match status" value="1"/>
</dbReference>
<protein>
    <submittedName>
        <fullName evidence="9">Hippocampus abundant transcript 1 protein-like</fullName>
    </submittedName>
</protein>
<dbReference type="InterPro" id="IPR020846">
    <property type="entry name" value="MFS_dom"/>
</dbReference>
<evidence type="ECO:0000256" key="4">
    <source>
        <dbReference type="ARBA" id="ARBA00022989"/>
    </source>
</evidence>
<gene>
    <name evidence="9" type="primary">LOC108013146</name>
</gene>
<feature type="transmembrane region" description="Helical" evidence="6">
    <location>
        <begin position="25"/>
        <end position="47"/>
    </location>
</feature>
<dbReference type="AlphaFoldDB" id="A0AB40A633"/>
<dbReference type="RefSeq" id="XP_036672232.2">
    <property type="nucleotide sequence ID" value="XM_036816337.3"/>
</dbReference>
<dbReference type="Gene3D" id="1.20.1250.20">
    <property type="entry name" value="MFS general substrate transporter like domains"/>
    <property type="match status" value="1"/>
</dbReference>
<evidence type="ECO:0000256" key="1">
    <source>
        <dbReference type="ARBA" id="ARBA00004141"/>
    </source>
</evidence>
<comment type="subcellular location">
    <subcellularLocation>
        <location evidence="1">Membrane</location>
        <topology evidence="1">Multi-pass membrane protein</topology>
    </subcellularLocation>
</comment>
<evidence type="ECO:0000313" key="8">
    <source>
        <dbReference type="Proteomes" id="UP001652628"/>
    </source>
</evidence>
<feature type="transmembrane region" description="Helical" evidence="6">
    <location>
        <begin position="395"/>
        <end position="415"/>
    </location>
</feature>
<feature type="domain" description="Major facilitator superfamily (MFS) profile" evidence="7">
    <location>
        <begin position="24"/>
        <end position="494"/>
    </location>
</feature>
<feature type="transmembrane region" description="Helical" evidence="6">
    <location>
        <begin position="91"/>
        <end position="108"/>
    </location>
</feature>
<feature type="transmembrane region" description="Helical" evidence="6">
    <location>
        <begin position="305"/>
        <end position="322"/>
    </location>
</feature>
<evidence type="ECO:0000256" key="6">
    <source>
        <dbReference type="SAM" id="Phobius"/>
    </source>
</evidence>
<dbReference type="PANTHER" id="PTHR23504">
    <property type="entry name" value="MAJOR FACILITATOR SUPERFAMILY DOMAIN-CONTAINING PROTEIN 10"/>
    <property type="match status" value="1"/>
</dbReference>
<feature type="transmembrane region" description="Helical" evidence="6">
    <location>
        <begin position="427"/>
        <end position="450"/>
    </location>
</feature>
<keyword evidence="3 6" id="KW-0812">Transmembrane</keyword>
<dbReference type="InterPro" id="IPR036259">
    <property type="entry name" value="MFS_trans_sf"/>
</dbReference>
<feature type="transmembrane region" description="Helical" evidence="6">
    <location>
        <begin position="370"/>
        <end position="389"/>
    </location>
</feature>